<feature type="domain" description="Transposase InsH N-terminal" evidence="1">
    <location>
        <begin position="26"/>
        <end position="83"/>
    </location>
</feature>
<evidence type="ECO:0000313" key="2">
    <source>
        <dbReference type="EMBL" id="SJZ59369.1"/>
    </source>
</evidence>
<sequence length="84" mass="9826">MQKKTIYKEPMNPNLFEEELTVQVLSSMGNPLEQLSALVDFEMFRSDLEEVLIKKDCKSRAGRPQYDSVLMFKVIFLQRYYGLG</sequence>
<reference evidence="3 4" key="1">
    <citation type="submission" date="2017-02" db="EMBL/GenBank/DDBJ databases">
        <authorList>
            <person name="Peterson S.W."/>
        </authorList>
    </citation>
    <scope>NUCLEOTIDE SEQUENCE [LARGE SCALE GENOMIC DNA]</scope>
    <source>
        <strain evidence="3 4">ATCC 43324</strain>
    </source>
</reference>
<accession>A0A1T4RRL0</accession>
<name>A0A1T4RRL0_9BACT</name>
<dbReference type="EMBL" id="FUXK01000005">
    <property type="protein sequence ID" value="SJZ59369.1"/>
    <property type="molecule type" value="Genomic_DNA"/>
</dbReference>
<evidence type="ECO:0000259" key="1">
    <source>
        <dbReference type="Pfam" id="PF05598"/>
    </source>
</evidence>
<dbReference type="InterPro" id="IPR008490">
    <property type="entry name" value="Transposase_InsH_N"/>
</dbReference>
<dbReference type="Proteomes" id="UP000190065">
    <property type="component" value="Unassembled WGS sequence"/>
</dbReference>
<feature type="non-terminal residue" evidence="3">
    <location>
        <position position="84"/>
    </location>
</feature>
<gene>
    <name evidence="2" type="ORF">SAMN02745202_00550</name>
    <name evidence="3" type="ORF">SAMN02745202_02392</name>
</gene>
<dbReference type="AlphaFoldDB" id="A0A1T4RRL0"/>
<dbReference type="Pfam" id="PF05598">
    <property type="entry name" value="DUF772"/>
    <property type="match status" value="1"/>
</dbReference>
<dbReference type="EMBL" id="FUXK01000038">
    <property type="protein sequence ID" value="SKA18456.1"/>
    <property type="molecule type" value="Genomic_DNA"/>
</dbReference>
<protein>
    <recommendedName>
        <fullName evidence="1">Transposase InsH N-terminal domain-containing protein</fullName>
    </recommendedName>
</protein>
<organism evidence="3 4">
    <name type="scientific">Segatella oulorum</name>
    <dbReference type="NCBI Taxonomy" id="28136"/>
    <lineage>
        <taxon>Bacteria</taxon>
        <taxon>Pseudomonadati</taxon>
        <taxon>Bacteroidota</taxon>
        <taxon>Bacteroidia</taxon>
        <taxon>Bacteroidales</taxon>
        <taxon>Prevotellaceae</taxon>
        <taxon>Segatella</taxon>
    </lineage>
</organism>
<evidence type="ECO:0000313" key="3">
    <source>
        <dbReference type="EMBL" id="SKA18456.1"/>
    </source>
</evidence>
<dbReference type="STRING" id="28136.SAMN02745202_02392"/>
<evidence type="ECO:0000313" key="4">
    <source>
        <dbReference type="Proteomes" id="UP000190065"/>
    </source>
</evidence>
<proteinExistence type="predicted"/>